<dbReference type="AlphaFoldDB" id="A0A2P8EXA9"/>
<proteinExistence type="predicted"/>
<dbReference type="EMBL" id="PYGI01000009">
    <property type="protein sequence ID" value="PSL14107.1"/>
    <property type="molecule type" value="Genomic_DNA"/>
</dbReference>
<dbReference type="Pfam" id="PF13946">
    <property type="entry name" value="DUF4214"/>
    <property type="match status" value="1"/>
</dbReference>
<dbReference type="RefSeq" id="WP_170069295.1">
    <property type="nucleotide sequence ID" value="NZ_PYGI01000009.1"/>
</dbReference>
<dbReference type="SUPFAM" id="SSF51120">
    <property type="entry name" value="beta-Roll"/>
    <property type="match status" value="1"/>
</dbReference>
<dbReference type="InterPro" id="IPR011049">
    <property type="entry name" value="Serralysin-like_metalloprot_C"/>
</dbReference>
<feature type="domain" description="DUF4214" evidence="1">
    <location>
        <begin position="46"/>
        <end position="107"/>
    </location>
</feature>
<organism evidence="2 3">
    <name type="scientific">Marinobacterium halophilum</name>
    <dbReference type="NCBI Taxonomy" id="267374"/>
    <lineage>
        <taxon>Bacteria</taxon>
        <taxon>Pseudomonadati</taxon>
        <taxon>Pseudomonadota</taxon>
        <taxon>Gammaproteobacteria</taxon>
        <taxon>Oceanospirillales</taxon>
        <taxon>Oceanospirillaceae</taxon>
        <taxon>Marinobacterium</taxon>
    </lineage>
</organism>
<comment type="caution">
    <text evidence="2">The sequence shown here is derived from an EMBL/GenBank/DDBJ whole genome shotgun (WGS) entry which is preliminary data.</text>
</comment>
<name>A0A2P8EXA9_9GAMM</name>
<sequence>MATQASLDQIQNLYIAFYGRPADAAGQTYWADELEAANGDLSAIINAFASSEEYQRNYGDLEAAELVNALYQQILGRDAEQEGLDFYVAELAAGTITEGEIALAILNGAQGDDTAVLENRKAVADAFTAEVEAAGKAYGEEQEAAAKAIIAAVDANTDVANVNVAGTVAGFPDATDTGTPGVEGETFQLTDGREGSGRDVLTGTDNDDTFLGLVGQNSEGAVANAFSTGDWIDGGAGRDTVKASLINDNEVGEAPSNNQAPRPITENVEEVYIEALEAVTLDATRMEGVEEFWSDFSRGDMTFTGVNLRGDNVDITKDVTFGIKDTMHDTDFTALFDSLSLTREASNPSNSQLLVRIADVSTETPDAPLTNVNLNLSFNLGGTTISLEDVQSTDGSYAGLVEAIQNALALEGYANLTVELSTPYSDVTVAGNTVTLPFVAQEILITDPAGNAFDSVNFTQSAIESVADGFLVAGNAQPVDPSETSNLIESNLVLDNAGNGSLAGDVVIGGMSNSDLGVERFNVAVDRDSKINSLNTTNNALQEIHIGSMGVNGDLYIGGTQAELNEIDANAFAGENLSLGEESEVVNLDFLDASGTAANITFEADYNGNNRNSSEQGFVINTGSGNDTITASVDGTSTSGSTLTSLTVSSTGGNNTVTLSDTDTAGLQGVAEVNSATVTLGAGNDTVTGGALNLTANTGAGDDVIYAENTGAKTIATVNAGVWSTAAGDTVMGTAANVGADELLYGRDVRVTLSLPSNVGTTPTTNIADSFVDGLEAVASITASNGYLTTERDLYEAVAKAINEDAVLSKLASAAVDSNGHLTVTYQIDGLSVVAENVVQFEVLGDWADLSAAAQNNIVDALKSEYSDSSIDATDAANGYDAADATAGNVAVSTAGTDSLVNGGTNTVNAGLGNDVIVLSSDDTTVDTVVFDGQFGTNTIVHFDASNDVLDFSAWLNNTLSASGSVESQVRVTGTAVDLTAGTGAFGENQVAVTTFTVLDGAATAALAFNTLSADQVKAALNEAGGFTSTAGNVDGTTQQSILMVENVDNLGEYKVFQVASDEAAGDNFTTVTLVGTVDFGETVTAVDANIL</sequence>
<reference evidence="2 3" key="1">
    <citation type="submission" date="2018-03" db="EMBL/GenBank/DDBJ databases">
        <title>Genomic Encyclopedia of Archaeal and Bacterial Type Strains, Phase II (KMG-II): from individual species to whole genera.</title>
        <authorList>
            <person name="Goeker M."/>
        </authorList>
    </citation>
    <scope>NUCLEOTIDE SEQUENCE [LARGE SCALE GENOMIC DNA]</scope>
    <source>
        <strain evidence="2 3">DSM 17586</strain>
    </source>
</reference>
<protein>
    <submittedName>
        <fullName evidence="2">Uncharacterized protein DUF4214</fullName>
    </submittedName>
</protein>
<dbReference type="Proteomes" id="UP000242133">
    <property type="component" value="Unassembled WGS sequence"/>
</dbReference>
<accession>A0A2P8EXA9</accession>
<dbReference type="InterPro" id="IPR025282">
    <property type="entry name" value="DUF4214"/>
</dbReference>
<evidence type="ECO:0000259" key="1">
    <source>
        <dbReference type="Pfam" id="PF13946"/>
    </source>
</evidence>
<gene>
    <name evidence="2" type="ORF">CLV44_10943</name>
</gene>
<keyword evidence="3" id="KW-1185">Reference proteome</keyword>
<evidence type="ECO:0000313" key="3">
    <source>
        <dbReference type="Proteomes" id="UP000242133"/>
    </source>
</evidence>
<evidence type="ECO:0000313" key="2">
    <source>
        <dbReference type="EMBL" id="PSL14107.1"/>
    </source>
</evidence>